<keyword evidence="2" id="KW-1185">Reference proteome</keyword>
<dbReference type="InterPro" id="IPR016181">
    <property type="entry name" value="Acyl_CoA_acyltransferase"/>
</dbReference>
<dbReference type="SUPFAM" id="SSF55729">
    <property type="entry name" value="Acyl-CoA N-acyltransferases (Nat)"/>
    <property type="match status" value="1"/>
</dbReference>
<sequence length="387" mass="45674">MELLEVRSKRDEQDFVEMAVDLYRGQKNWIRPLDKDVHAVFDPEKNKTFKWGQCSRWLLKTEGQIIGRIAAFVNDKTKDKDNSQPTGGTGFFECINDQKAANLLFDTAKNWLKVQGMEAMDGPINFGDRDKWWGLLVDGFEIEPNYQCNYHFPYYQELFENYGFQVYFKQFTFIRNTFDPFHPRIMQKAEVLNKDPDYSFEHMKLSNLEKYTEDFRQVYNVAWANHDGVAEMSKEQSQAIMKQMKPIIDEKIIWFAYYKGEPVAFYLNLPEVNQVFKHVNGKLDLIGKLKFVWHKWRKTNKKMLGLVFGVAPAHQGKGLDGALVMATAQMVQKDYKRYPILEMNWIGDFNRKMILVVKQVGGEIGKTHHTYRYLFDRNQPFERMPIK</sequence>
<protein>
    <recommendedName>
        <fullName evidence="3">N-acetyltransferase domain-containing protein</fullName>
    </recommendedName>
</protein>
<reference evidence="1 2" key="1">
    <citation type="submission" date="2017-04" db="EMBL/GenBank/DDBJ databases">
        <authorList>
            <person name="Afonso C.L."/>
            <person name="Miller P.J."/>
            <person name="Scott M.A."/>
            <person name="Spackman E."/>
            <person name="Goraichik I."/>
            <person name="Dimitrov K.M."/>
            <person name="Suarez D.L."/>
            <person name="Swayne D.E."/>
        </authorList>
    </citation>
    <scope>NUCLEOTIDE SEQUENCE [LARGE SCALE GENOMIC DNA]</scope>
    <source>
        <strain evidence="1 2">DSM 26133</strain>
    </source>
</reference>
<dbReference type="PANTHER" id="PTHR41368">
    <property type="entry name" value="PROTEIN YGHO"/>
    <property type="match status" value="1"/>
</dbReference>
<evidence type="ECO:0000313" key="1">
    <source>
        <dbReference type="EMBL" id="SMD33808.1"/>
    </source>
</evidence>
<dbReference type="PANTHER" id="PTHR41368:SF1">
    <property type="entry name" value="PROTEIN YGHO"/>
    <property type="match status" value="1"/>
</dbReference>
<dbReference type="STRING" id="692418.SAMN04488029_1680"/>
<dbReference type="InterPro" id="IPR039968">
    <property type="entry name" value="BcerS-like"/>
</dbReference>
<dbReference type="EMBL" id="FWYF01000002">
    <property type="protein sequence ID" value="SMD33808.1"/>
    <property type="molecule type" value="Genomic_DNA"/>
</dbReference>
<dbReference type="Proteomes" id="UP000192472">
    <property type="component" value="Unassembled WGS sequence"/>
</dbReference>
<dbReference type="RefSeq" id="WP_084372223.1">
    <property type="nucleotide sequence ID" value="NZ_FWYF01000002.1"/>
</dbReference>
<dbReference type="AlphaFoldDB" id="A0A1W2GBT9"/>
<proteinExistence type="predicted"/>
<gene>
    <name evidence="1" type="ORF">SAMN04488029_1680</name>
</gene>
<name>A0A1W2GBT9_REIFA</name>
<evidence type="ECO:0000313" key="2">
    <source>
        <dbReference type="Proteomes" id="UP000192472"/>
    </source>
</evidence>
<dbReference type="OrthoDB" id="9806005at2"/>
<organism evidence="1 2">
    <name type="scientific">Reichenbachiella faecimaris</name>
    <dbReference type="NCBI Taxonomy" id="692418"/>
    <lineage>
        <taxon>Bacteria</taxon>
        <taxon>Pseudomonadati</taxon>
        <taxon>Bacteroidota</taxon>
        <taxon>Cytophagia</taxon>
        <taxon>Cytophagales</taxon>
        <taxon>Reichenbachiellaceae</taxon>
        <taxon>Reichenbachiella</taxon>
    </lineage>
</organism>
<accession>A0A1W2GBT9</accession>
<evidence type="ECO:0008006" key="3">
    <source>
        <dbReference type="Google" id="ProtNLM"/>
    </source>
</evidence>
<dbReference type="Gene3D" id="3.40.630.30">
    <property type="match status" value="1"/>
</dbReference>